<keyword evidence="20" id="KW-1185">Reference proteome</keyword>
<dbReference type="InterPro" id="IPR013821">
    <property type="entry name" value="K_chnl_volt-dep_KCNQ_C"/>
</dbReference>
<keyword evidence="7" id="KW-0851">Voltage-gated channel</keyword>
<dbReference type="PANTHER" id="PTHR47735:SF9">
    <property type="entry name" value="POTASSIUM VOLTAGE-GATED CHANNEL SUBFAMILY KQT MEMBER 4-LIKE ISOFORM X1"/>
    <property type="match status" value="1"/>
</dbReference>
<dbReference type="PRINTS" id="PR01459">
    <property type="entry name" value="KCNQCHANNEL"/>
</dbReference>
<evidence type="ECO:0000256" key="2">
    <source>
        <dbReference type="ARBA" id="ARBA00022448"/>
    </source>
</evidence>
<dbReference type="AlphaFoldDB" id="H2YDQ7"/>
<dbReference type="InterPro" id="IPR003937">
    <property type="entry name" value="K_chnl_volt-dep_KCNQ"/>
</dbReference>
<dbReference type="HOGENOM" id="CLU_011722_8_3_1"/>
<keyword evidence="16" id="KW-0732">Signal</keyword>
<organism evidence="19 20">
    <name type="scientific">Ciona savignyi</name>
    <name type="common">Pacific transparent sea squirt</name>
    <dbReference type="NCBI Taxonomy" id="51511"/>
    <lineage>
        <taxon>Eukaryota</taxon>
        <taxon>Metazoa</taxon>
        <taxon>Chordata</taxon>
        <taxon>Tunicata</taxon>
        <taxon>Ascidiacea</taxon>
        <taxon>Phlebobranchia</taxon>
        <taxon>Cionidae</taxon>
        <taxon>Ciona</taxon>
    </lineage>
</organism>
<name>H2YDQ7_CIOSA</name>
<feature type="compositionally biased region" description="Basic and acidic residues" evidence="14">
    <location>
        <begin position="338"/>
        <end position="347"/>
    </location>
</feature>
<feature type="region of interest" description="Disordered" evidence="14">
    <location>
        <begin position="286"/>
        <end position="374"/>
    </location>
</feature>
<reference evidence="20" key="1">
    <citation type="submission" date="2003-08" db="EMBL/GenBank/DDBJ databases">
        <authorList>
            <person name="Birren B."/>
            <person name="Nusbaum C."/>
            <person name="Abebe A."/>
            <person name="Abouelleil A."/>
            <person name="Adekoya E."/>
            <person name="Ait-zahra M."/>
            <person name="Allen N."/>
            <person name="Allen T."/>
            <person name="An P."/>
            <person name="Anderson M."/>
            <person name="Anderson S."/>
            <person name="Arachchi H."/>
            <person name="Armbruster J."/>
            <person name="Bachantsang P."/>
            <person name="Baldwin J."/>
            <person name="Barry A."/>
            <person name="Bayul T."/>
            <person name="Blitshsteyn B."/>
            <person name="Bloom T."/>
            <person name="Blye J."/>
            <person name="Boguslavskiy L."/>
            <person name="Borowsky M."/>
            <person name="Boukhgalter B."/>
            <person name="Brunache A."/>
            <person name="Butler J."/>
            <person name="Calixte N."/>
            <person name="Calvo S."/>
            <person name="Camarata J."/>
            <person name="Campo K."/>
            <person name="Chang J."/>
            <person name="Cheshatsang Y."/>
            <person name="Citroen M."/>
            <person name="Collymore A."/>
            <person name="Considine T."/>
            <person name="Cook A."/>
            <person name="Cooke P."/>
            <person name="Corum B."/>
            <person name="Cuomo C."/>
            <person name="David R."/>
            <person name="Dawoe T."/>
            <person name="Degray S."/>
            <person name="Dodge S."/>
            <person name="Dooley K."/>
            <person name="Dorje P."/>
            <person name="Dorjee K."/>
            <person name="Dorris L."/>
            <person name="Duffey N."/>
            <person name="Dupes A."/>
            <person name="Elkins T."/>
            <person name="Engels R."/>
            <person name="Erickson J."/>
            <person name="Farina A."/>
            <person name="Faro S."/>
            <person name="Ferreira P."/>
            <person name="Fischer H."/>
            <person name="Fitzgerald M."/>
            <person name="Foley K."/>
            <person name="Gage D."/>
            <person name="Galagan J."/>
            <person name="Gearin G."/>
            <person name="Gnerre S."/>
            <person name="Gnirke A."/>
            <person name="Goyette A."/>
            <person name="Graham J."/>
            <person name="Grandbois E."/>
            <person name="Gyaltsen K."/>
            <person name="Hafez N."/>
            <person name="Hagopian D."/>
            <person name="Hagos B."/>
            <person name="Hall J."/>
            <person name="Hatcher B."/>
            <person name="Heller A."/>
            <person name="Higgins H."/>
            <person name="Honan T."/>
            <person name="Horn A."/>
            <person name="Houde N."/>
            <person name="Hughes L."/>
            <person name="Hulme W."/>
            <person name="Husby E."/>
            <person name="Iliev I."/>
            <person name="Jaffe D."/>
            <person name="Jones C."/>
            <person name="Kamal M."/>
            <person name="Kamat A."/>
            <person name="Kamvysselis M."/>
            <person name="Karlsson E."/>
            <person name="Kells C."/>
            <person name="Kieu A."/>
            <person name="Kisner P."/>
            <person name="Kodira C."/>
            <person name="Kulbokas E."/>
            <person name="Labutti K."/>
            <person name="Lama D."/>
            <person name="Landers T."/>
            <person name="Leger J."/>
            <person name="Levine S."/>
            <person name="Lewis D."/>
            <person name="Lewis T."/>
            <person name="Lindblad-toh K."/>
            <person name="Liu X."/>
            <person name="Lokyitsang T."/>
            <person name="Lokyitsang Y."/>
            <person name="Lucien O."/>
            <person name="Lui A."/>
            <person name="Ma L.J."/>
            <person name="Mabbitt R."/>
            <person name="Macdonald J."/>
            <person name="Maclean C."/>
            <person name="Major J."/>
            <person name="Manning J."/>
            <person name="Marabella R."/>
            <person name="Maru K."/>
            <person name="Matthews C."/>
            <person name="Mauceli E."/>
            <person name="Mccarthy M."/>
            <person name="Mcdonough S."/>
            <person name="Mcghee T."/>
            <person name="Meldrim J."/>
            <person name="Meneus L."/>
            <person name="Mesirov J."/>
            <person name="Mihalev A."/>
            <person name="Mihova T."/>
            <person name="Mikkelsen T."/>
            <person name="Mlenga V."/>
            <person name="Moru K."/>
            <person name="Mozes J."/>
            <person name="Mulrain L."/>
            <person name="Munson G."/>
            <person name="Naylor J."/>
            <person name="Newes C."/>
            <person name="Nguyen C."/>
            <person name="Nguyen N."/>
            <person name="Nguyen T."/>
            <person name="Nicol R."/>
            <person name="Nielsen C."/>
            <person name="Nizzari M."/>
            <person name="Norbu C."/>
            <person name="Norbu N."/>
            <person name="O'donnell P."/>
            <person name="Okoawo O."/>
            <person name="O'leary S."/>
            <person name="Omotosho B."/>
            <person name="O'neill K."/>
            <person name="Osman S."/>
            <person name="Parker S."/>
            <person name="Perrin D."/>
            <person name="Phunkhang P."/>
            <person name="Piqani B."/>
            <person name="Purcell S."/>
            <person name="Rachupka T."/>
            <person name="Ramasamy U."/>
            <person name="Rameau R."/>
            <person name="Ray V."/>
            <person name="Raymond C."/>
            <person name="Retta R."/>
            <person name="Richardson S."/>
            <person name="Rise C."/>
            <person name="Rodriguez J."/>
            <person name="Rogers J."/>
            <person name="Rogov P."/>
            <person name="Rutman M."/>
            <person name="Schupbach R."/>
            <person name="Seaman C."/>
            <person name="Settipalli S."/>
            <person name="Sharpe T."/>
            <person name="Sheridan J."/>
            <person name="Sherpa N."/>
            <person name="Shi J."/>
            <person name="Smirnov S."/>
            <person name="Smith C."/>
            <person name="Sougnez C."/>
            <person name="Spencer B."/>
            <person name="Stalker J."/>
            <person name="Stange-thomann N."/>
            <person name="Stavropoulos S."/>
            <person name="Stetson K."/>
            <person name="Stone C."/>
            <person name="Stone S."/>
            <person name="Stubbs M."/>
            <person name="Talamas J."/>
            <person name="Tchuinga P."/>
            <person name="Tenzing P."/>
            <person name="Tesfaye S."/>
            <person name="Theodore J."/>
            <person name="Thoulutsang Y."/>
            <person name="Topham K."/>
            <person name="Towey S."/>
            <person name="Tsamla T."/>
            <person name="Tsomo N."/>
            <person name="Vallee D."/>
            <person name="Vassiliev H."/>
            <person name="Venkataraman V."/>
            <person name="Vinson J."/>
            <person name="Vo A."/>
            <person name="Wade C."/>
            <person name="Wang S."/>
            <person name="Wangchuk T."/>
            <person name="Wangdi T."/>
            <person name="Whittaker C."/>
            <person name="Wilkinson J."/>
            <person name="Wu Y."/>
            <person name="Wyman D."/>
            <person name="Yadav S."/>
            <person name="Yang S."/>
            <person name="Yang X."/>
            <person name="Yeager S."/>
            <person name="Yee E."/>
            <person name="Young G."/>
            <person name="Zainoun J."/>
            <person name="Zembeck L."/>
            <person name="Zimmer A."/>
            <person name="Zody M."/>
            <person name="Lander E."/>
        </authorList>
    </citation>
    <scope>NUCLEOTIDE SEQUENCE [LARGE SCALE GENOMIC DNA]</scope>
</reference>
<accession>H2YDQ7</accession>
<feature type="transmembrane region" description="Helical" evidence="15">
    <location>
        <begin position="195"/>
        <end position="221"/>
    </location>
</feature>
<evidence type="ECO:0000256" key="7">
    <source>
        <dbReference type="ARBA" id="ARBA00022882"/>
    </source>
</evidence>
<feature type="compositionally biased region" description="Polar residues" evidence="14">
    <location>
        <begin position="361"/>
        <end position="374"/>
    </location>
</feature>
<evidence type="ECO:0000256" key="12">
    <source>
        <dbReference type="ARBA" id="ARBA00023303"/>
    </source>
</evidence>
<dbReference type="PANTHER" id="PTHR47735">
    <property type="entry name" value="POTASSIUM VOLTAGE-GATED CHANNEL SUBFAMILY KQT MEMBER 4"/>
    <property type="match status" value="1"/>
</dbReference>
<feature type="transmembrane region" description="Helical" evidence="15">
    <location>
        <begin position="135"/>
        <end position="154"/>
    </location>
</feature>
<dbReference type="GO" id="GO:0005249">
    <property type="term" value="F:voltage-gated potassium channel activity"/>
    <property type="evidence" value="ECO:0007669"/>
    <property type="project" value="InterPro"/>
</dbReference>
<dbReference type="InParanoid" id="H2YDQ7"/>
<keyword evidence="12" id="KW-0407">Ion channel</keyword>
<evidence type="ECO:0000259" key="18">
    <source>
        <dbReference type="Pfam" id="PF03520"/>
    </source>
</evidence>
<evidence type="ECO:0000256" key="11">
    <source>
        <dbReference type="ARBA" id="ARBA00023136"/>
    </source>
</evidence>
<evidence type="ECO:0000256" key="1">
    <source>
        <dbReference type="ARBA" id="ARBA00004651"/>
    </source>
</evidence>
<dbReference type="Gene3D" id="1.10.287.70">
    <property type="match status" value="1"/>
</dbReference>
<comment type="subcellular location">
    <subcellularLocation>
        <location evidence="1">Cell membrane</location>
        <topology evidence="1">Multi-pass membrane protein</topology>
    </subcellularLocation>
</comment>
<protein>
    <submittedName>
        <fullName evidence="19">Uncharacterized protein</fullName>
    </submittedName>
</protein>
<evidence type="ECO:0000313" key="19">
    <source>
        <dbReference type="Ensembl" id="ENSCSAVP00000003455.1"/>
    </source>
</evidence>
<feature type="signal peptide" evidence="16">
    <location>
        <begin position="1"/>
        <end position="15"/>
    </location>
</feature>
<evidence type="ECO:0000256" key="8">
    <source>
        <dbReference type="ARBA" id="ARBA00022958"/>
    </source>
</evidence>
<dbReference type="FunFam" id="1.10.287.70:FF:000016">
    <property type="entry name" value="Putative potassium voltage-gated channel subfamily KQT member 2"/>
    <property type="match status" value="1"/>
</dbReference>
<dbReference type="SUPFAM" id="SSF81324">
    <property type="entry name" value="Voltage-gated potassium channels"/>
    <property type="match status" value="1"/>
</dbReference>
<keyword evidence="4" id="KW-0633">Potassium transport</keyword>
<evidence type="ECO:0000256" key="13">
    <source>
        <dbReference type="ARBA" id="ARBA00034430"/>
    </source>
</evidence>
<evidence type="ECO:0000256" key="3">
    <source>
        <dbReference type="ARBA" id="ARBA00022475"/>
    </source>
</evidence>
<comment type="catalytic activity">
    <reaction evidence="13">
        <text>K(+)(in) = K(+)(out)</text>
        <dbReference type="Rhea" id="RHEA:29463"/>
        <dbReference type="ChEBI" id="CHEBI:29103"/>
    </reaction>
</comment>
<evidence type="ECO:0000313" key="20">
    <source>
        <dbReference type="Proteomes" id="UP000007875"/>
    </source>
</evidence>
<feature type="compositionally biased region" description="Polar residues" evidence="14">
    <location>
        <begin position="327"/>
        <end position="337"/>
    </location>
</feature>
<dbReference type="eggNOG" id="KOG1419">
    <property type="taxonomic scope" value="Eukaryota"/>
</dbReference>
<reference evidence="19" key="2">
    <citation type="submission" date="2025-08" db="UniProtKB">
        <authorList>
            <consortium name="Ensembl"/>
        </authorList>
    </citation>
    <scope>IDENTIFICATION</scope>
</reference>
<evidence type="ECO:0000256" key="6">
    <source>
        <dbReference type="ARBA" id="ARBA00022826"/>
    </source>
</evidence>
<dbReference type="Gene3D" id="6.10.140.1910">
    <property type="match status" value="2"/>
</dbReference>
<evidence type="ECO:0000256" key="5">
    <source>
        <dbReference type="ARBA" id="ARBA00022692"/>
    </source>
</evidence>
<dbReference type="GeneTree" id="ENSGT00940000169169"/>
<keyword evidence="10" id="KW-0406">Ion transport</keyword>
<feature type="chain" id="PRO_5012791011" evidence="16">
    <location>
        <begin position="16"/>
        <end position="432"/>
    </location>
</feature>
<feature type="domain" description="Potassium channel voltage dependent KCNQ C-terminal" evidence="18">
    <location>
        <begin position="358"/>
        <end position="432"/>
    </location>
</feature>
<dbReference type="Pfam" id="PF00520">
    <property type="entry name" value="Ion_trans"/>
    <property type="match status" value="1"/>
</dbReference>
<feature type="transmembrane region" description="Helical" evidence="15">
    <location>
        <begin position="166"/>
        <end position="183"/>
    </location>
</feature>
<dbReference type="STRING" id="51511.ENSCSAVP00000003455"/>
<sequence>RFLLVFGCLVLSVLATIPAHMESANQILYIVEVIILIVFGLELGIRIWSAGCRCRYQGFLGRMRFCKKPLCIIDIIVVLSSFIVLCIGSNGQMFAATAMRSLRFLQILRMVRMDRRGGSWKLLSSVVKAHSKELITAWYIGFLALIFASFLVYQAEKDENSKDFETFADALWWGLITLTTIGYGEKVPITWLGRLIASVFAILGISFFALPAGILGSGFALKVQEQHRQKHFARRRMPAAYLLQCMWRCYAADKNSRSVATWKPHLRTQNQRNDVHINFTIIPSKKSKTRISSSPKLSRRQTFRSRLGGSVKTSFTPTPPLLGVDTITPSLPGYSTSRTEERDKKLPYDAVTGNGPDSDDSASSTANLSESGLTELTEQHKMAIRAIRMMKFFVARRKFKEALRPYDVKDVIEQYSAGHVDMLSRVKLLQNR</sequence>
<keyword evidence="11 15" id="KW-0472">Membrane</keyword>
<keyword evidence="3" id="KW-1003">Cell membrane</keyword>
<evidence type="ECO:0000256" key="10">
    <source>
        <dbReference type="ARBA" id="ARBA00023065"/>
    </source>
</evidence>
<dbReference type="PRINTS" id="PR00169">
    <property type="entry name" value="KCHANNEL"/>
</dbReference>
<evidence type="ECO:0000256" key="16">
    <source>
        <dbReference type="SAM" id="SignalP"/>
    </source>
</evidence>
<dbReference type="InterPro" id="IPR005821">
    <property type="entry name" value="Ion_trans_dom"/>
</dbReference>
<feature type="transmembrane region" description="Helical" evidence="15">
    <location>
        <begin position="29"/>
        <end position="49"/>
    </location>
</feature>
<proteinExistence type="predicted"/>
<dbReference type="Proteomes" id="UP000007875">
    <property type="component" value="Unassembled WGS sequence"/>
</dbReference>
<keyword evidence="6" id="KW-0631">Potassium channel</keyword>
<evidence type="ECO:0000256" key="9">
    <source>
        <dbReference type="ARBA" id="ARBA00022989"/>
    </source>
</evidence>
<keyword evidence="8" id="KW-0630">Potassium</keyword>
<dbReference type="FunFam" id="1.20.120.350:FF:000017">
    <property type="entry name" value="potassium voltage-gated channel subfamily KQT member 1"/>
    <property type="match status" value="1"/>
</dbReference>
<feature type="transmembrane region" description="Helical" evidence="15">
    <location>
        <begin position="70"/>
        <end position="95"/>
    </location>
</feature>
<reference evidence="19" key="3">
    <citation type="submission" date="2025-09" db="UniProtKB">
        <authorList>
            <consortium name="Ensembl"/>
        </authorList>
    </citation>
    <scope>IDENTIFICATION</scope>
</reference>
<evidence type="ECO:0000256" key="4">
    <source>
        <dbReference type="ARBA" id="ARBA00022538"/>
    </source>
</evidence>
<evidence type="ECO:0000256" key="14">
    <source>
        <dbReference type="SAM" id="MobiDB-lite"/>
    </source>
</evidence>
<dbReference type="Ensembl" id="ENSCSAVT00000003508.1">
    <property type="protein sequence ID" value="ENSCSAVP00000003455.1"/>
    <property type="gene ID" value="ENSCSAVG00000002056.1"/>
</dbReference>
<evidence type="ECO:0000259" key="17">
    <source>
        <dbReference type="Pfam" id="PF00520"/>
    </source>
</evidence>
<keyword evidence="5 15" id="KW-0812">Transmembrane</keyword>
<keyword evidence="9 15" id="KW-1133">Transmembrane helix</keyword>
<evidence type="ECO:0000256" key="15">
    <source>
        <dbReference type="SAM" id="Phobius"/>
    </source>
</evidence>
<feature type="domain" description="Ion transport" evidence="17">
    <location>
        <begin position="4"/>
        <end position="225"/>
    </location>
</feature>
<dbReference type="Pfam" id="PF03520">
    <property type="entry name" value="KCNQ_channel"/>
    <property type="match status" value="1"/>
</dbReference>
<keyword evidence="2" id="KW-0813">Transport</keyword>
<dbReference type="GO" id="GO:0008076">
    <property type="term" value="C:voltage-gated potassium channel complex"/>
    <property type="evidence" value="ECO:0007669"/>
    <property type="project" value="TreeGrafter"/>
</dbReference>